<evidence type="ECO:0008006" key="4">
    <source>
        <dbReference type="Google" id="ProtNLM"/>
    </source>
</evidence>
<dbReference type="InterPro" id="IPR024083">
    <property type="entry name" value="Fumarase/histidase_N"/>
</dbReference>
<protein>
    <recommendedName>
        <fullName evidence="4">Fumarate lyase N-terminal domain-containing protein</fullName>
    </recommendedName>
</protein>
<dbReference type="PRINTS" id="PR00145">
    <property type="entry name" value="ARGSUCLYASE"/>
</dbReference>
<dbReference type="EMBL" id="UINC01018912">
    <property type="protein sequence ID" value="SVA79776.1"/>
    <property type="molecule type" value="Genomic_DNA"/>
</dbReference>
<evidence type="ECO:0000259" key="1">
    <source>
        <dbReference type="Pfam" id="PF00206"/>
    </source>
</evidence>
<dbReference type="InterPro" id="IPR022761">
    <property type="entry name" value="Fumarate_lyase_N"/>
</dbReference>
<dbReference type="InterPro" id="IPR009049">
    <property type="entry name" value="Argininosuccinate_lyase"/>
</dbReference>
<name>A0A381YRW3_9ZZZZ</name>
<proteinExistence type="inferred from homology"/>
<dbReference type="InterPro" id="IPR029419">
    <property type="entry name" value="Arg_succ_lyase_C"/>
</dbReference>
<dbReference type="PRINTS" id="PR00149">
    <property type="entry name" value="FUMRATELYASE"/>
</dbReference>
<evidence type="ECO:0000313" key="3">
    <source>
        <dbReference type="EMBL" id="SVA79776.1"/>
    </source>
</evidence>
<dbReference type="SUPFAM" id="SSF48557">
    <property type="entry name" value="L-aspartase-like"/>
    <property type="match status" value="1"/>
</dbReference>
<feature type="domain" description="Argininosuccinate lyase C-terminal" evidence="2">
    <location>
        <begin position="374"/>
        <end position="443"/>
    </location>
</feature>
<dbReference type="HAMAP" id="MF_00006">
    <property type="entry name" value="Arg_succ_lyase"/>
    <property type="match status" value="1"/>
</dbReference>
<dbReference type="AlphaFoldDB" id="A0A381YRW3"/>
<dbReference type="Gene3D" id="1.10.40.30">
    <property type="entry name" value="Fumarase/aspartase (C-terminal domain)"/>
    <property type="match status" value="1"/>
</dbReference>
<dbReference type="GO" id="GO:0004056">
    <property type="term" value="F:argininosuccinate lyase activity"/>
    <property type="evidence" value="ECO:0007669"/>
    <property type="project" value="InterPro"/>
</dbReference>
<dbReference type="Gene3D" id="1.20.200.10">
    <property type="entry name" value="Fumarase/aspartase (Central domain)"/>
    <property type="match status" value="1"/>
</dbReference>
<dbReference type="FunFam" id="1.20.200.10:FF:000015">
    <property type="entry name" value="argininosuccinate lyase isoform X2"/>
    <property type="match status" value="1"/>
</dbReference>
<dbReference type="PROSITE" id="PS00163">
    <property type="entry name" value="FUMARATE_LYASES"/>
    <property type="match status" value="1"/>
</dbReference>
<dbReference type="Pfam" id="PF00206">
    <property type="entry name" value="Lyase_1"/>
    <property type="match status" value="1"/>
</dbReference>
<dbReference type="PANTHER" id="PTHR43814">
    <property type="entry name" value="ARGININOSUCCINATE LYASE"/>
    <property type="match status" value="1"/>
</dbReference>
<dbReference type="InterPro" id="IPR020557">
    <property type="entry name" value="Fumarate_lyase_CS"/>
</dbReference>
<feature type="domain" description="Fumarate lyase N-terminal" evidence="1">
    <location>
        <begin position="18"/>
        <end position="310"/>
    </location>
</feature>
<reference evidence="3" key="1">
    <citation type="submission" date="2018-05" db="EMBL/GenBank/DDBJ databases">
        <authorList>
            <person name="Lanie J.A."/>
            <person name="Ng W.-L."/>
            <person name="Kazmierczak K.M."/>
            <person name="Andrzejewski T.M."/>
            <person name="Davidsen T.M."/>
            <person name="Wayne K.J."/>
            <person name="Tettelin H."/>
            <person name="Glass J.I."/>
            <person name="Rusch D."/>
            <person name="Podicherti R."/>
            <person name="Tsui H.-C.T."/>
            <person name="Winkler M.E."/>
        </authorList>
    </citation>
    <scope>NUCLEOTIDE SEQUENCE</scope>
</reference>
<organism evidence="3">
    <name type="scientific">marine metagenome</name>
    <dbReference type="NCBI Taxonomy" id="408172"/>
    <lineage>
        <taxon>unclassified sequences</taxon>
        <taxon>metagenomes</taxon>
        <taxon>ecological metagenomes</taxon>
    </lineage>
</organism>
<gene>
    <name evidence="3" type="ORF">METZ01_LOCUS132630</name>
</gene>
<accession>A0A381YRW3</accession>
<evidence type="ECO:0000259" key="2">
    <source>
        <dbReference type="Pfam" id="PF14698"/>
    </source>
</evidence>
<dbReference type="InterPro" id="IPR008948">
    <property type="entry name" value="L-Aspartase-like"/>
</dbReference>
<dbReference type="FunFam" id="1.10.40.30:FF:000001">
    <property type="entry name" value="Argininosuccinate lyase"/>
    <property type="match status" value="1"/>
</dbReference>
<dbReference type="Pfam" id="PF14698">
    <property type="entry name" value="ASL_C2"/>
    <property type="match status" value="1"/>
</dbReference>
<dbReference type="GO" id="GO:0005829">
    <property type="term" value="C:cytosol"/>
    <property type="evidence" value="ECO:0007669"/>
    <property type="project" value="TreeGrafter"/>
</dbReference>
<dbReference type="PANTHER" id="PTHR43814:SF1">
    <property type="entry name" value="ARGININOSUCCINATE LYASE"/>
    <property type="match status" value="1"/>
</dbReference>
<sequence length="468" mass="53509">MKSKKHMKNKNSTVWGTRFKNSTSKIFEQIGASIDTDKRLFEEDILGSIVHTQMLVKQKIINKKRGKKIIDGLKRIKTEINKGKFSFSKKYEDIHLNIEKRLFSIIGKDAGYLHIARSRNDQVITDFKLWIKKSSINVVKNLDNLIKSFLKKSESNIQTIMPGFTHLKNAQPISFAHYLLAYVEIFKRDKKRFSNNIVNLDECPLGVAALAGTSYNIDRNFTSRKLGFKKPTSNSIDTVSDRDFVLDFLSSAAICATHISRLAEDLIVWNSDIFNLIKFNDRILTGSSIMPQKKNPDPAELIRGRAGKNFGNLQAMLTTMKGLPLSYYKDMQEDKNLVFDSYDVLKECILIANELIKNLNSNKQRMLSLANKGYTTATDFADYLVQKKNLSFREAYEISGKIVDYAEKNNKKLDELNMDEIKKVKNDLNKDVMKVFSVKNSVNLKTSYGGTSIKNIKTVLSKLKKEFK</sequence>
<dbReference type="NCBIfam" id="TIGR00838">
    <property type="entry name" value="argH"/>
    <property type="match status" value="1"/>
</dbReference>
<dbReference type="CDD" id="cd01359">
    <property type="entry name" value="Argininosuccinate_lyase"/>
    <property type="match status" value="1"/>
</dbReference>
<dbReference type="GO" id="GO:0042450">
    <property type="term" value="P:L-arginine biosynthetic process via ornithine"/>
    <property type="evidence" value="ECO:0007669"/>
    <property type="project" value="InterPro"/>
</dbReference>
<dbReference type="InterPro" id="IPR000362">
    <property type="entry name" value="Fumarate_lyase_fam"/>
</dbReference>
<dbReference type="Gene3D" id="1.10.275.10">
    <property type="entry name" value="Fumarase/aspartase (N-terminal domain)"/>
    <property type="match status" value="1"/>
</dbReference>